<keyword evidence="2" id="KW-1185">Reference proteome</keyword>
<sequence length="151" mass="17170">MVIPQFYLLNSHITPSPYSSPIALLLGLSPSHVGPSGISGLNLARMLGDKFVKQEARFSSEPYISQVVYIHQANSAFIVLARKAFQLDEMCTTTFIQPGPIVDFLIANQNARNSFSLDWTKQDLYIHLHLRNYLLHLIQNPICWFLIRLKN</sequence>
<dbReference type="AlphaFoldDB" id="A0AAD8H1A3"/>
<evidence type="ECO:0000313" key="2">
    <source>
        <dbReference type="Proteomes" id="UP001237642"/>
    </source>
</evidence>
<comment type="caution">
    <text evidence="1">The sequence shown here is derived from an EMBL/GenBank/DDBJ whole genome shotgun (WGS) entry which is preliminary data.</text>
</comment>
<name>A0AAD8H1A3_9APIA</name>
<organism evidence="1 2">
    <name type="scientific">Heracleum sosnowskyi</name>
    <dbReference type="NCBI Taxonomy" id="360622"/>
    <lineage>
        <taxon>Eukaryota</taxon>
        <taxon>Viridiplantae</taxon>
        <taxon>Streptophyta</taxon>
        <taxon>Embryophyta</taxon>
        <taxon>Tracheophyta</taxon>
        <taxon>Spermatophyta</taxon>
        <taxon>Magnoliopsida</taxon>
        <taxon>eudicotyledons</taxon>
        <taxon>Gunneridae</taxon>
        <taxon>Pentapetalae</taxon>
        <taxon>asterids</taxon>
        <taxon>campanulids</taxon>
        <taxon>Apiales</taxon>
        <taxon>Apiaceae</taxon>
        <taxon>Apioideae</taxon>
        <taxon>apioid superclade</taxon>
        <taxon>Tordylieae</taxon>
        <taxon>Tordyliinae</taxon>
        <taxon>Heracleum</taxon>
    </lineage>
</organism>
<accession>A0AAD8H1A3</accession>
<proteinExistence type="predicted"/>
<protein>
    <submittedName>
        <fullName evidence="1">Uncharacterized protein</fullName>
    </submittedName>
</protein>
<reference evidence="1" key="2">
    <citation type="submission" date="2023-05" db="EMBL/GenBank/DDBJ databases">
        <authorList>
            <person name="Schelkunov M.I."/>
        </authorList>
    </citation>
    <scope>NUCLEOTIDE SEQUENCE</scope>
    <source>
        <strain evidence="1">Hsosn_3</strain>
        <tissue evidence="1">Leaf</tissue>
    </source>
</reference>
<dbReference type="EMBL" id="JAUIZM010000010">
    <property type="protein sequence ID" value="KAK1359090.1"/>
    <property type="molecule type" value="Genomic_DNA"/>
</dbReference>
<dbReference type="Proteomes" id="UP001237642">
    <property type="component" value="Unassembled WGS sequence"/>
</dbReference>
<gene>
    <name evidence="1" type="ORF">POM88_043564</name>
</gene>
<evidence type="ECO:0000313" key="1">
    <source>
        <dbReference type="EMBL" id="KAK1359090.1"/>
    </source>
</evidence>
<reference evidence="1" key="1">
    <citation type="submission" date="2023-02" db="EMBL/GenBank/DDBJ databases">
        <title>Genome of toxic invasive species Heracleum sosnowskyi carries increased number of genes despite the absence of recent whole-genome duplications.</title>
        <authorList>
            <person name="Schelkunov M."/>
            <person name="Shtratnikova V."/>
            <person name="Makarenko M."/>
            <person name="Klepikova A."/>
            <person name="Omelchenko D."/>
            <person name="Novikova G."/>
            <person name="Obukhova E."/>
            <person name="Bogdanov V."/>
            <person name="Penin A."/>
            <person name="Logacheva M."/>
        </authorList>
    </citation>
    <scope>NUCLEOTIDE SEQUENCE</scope>
    <source>
        <strain evidence="1">Hsosn_3</strain>
        <tissue evidence="1">Leaf</tissue>
    </source>
</reference>